<proteinExistence type="predicted"/>
<dbReference type="AlphaFoldDB" id="A0A8J5SZE9"/>
<dbReference type="Proteomes" id="UP000729402">
    <property type="component" value="Unassembled WGS sequence"/>
</dbReference>
<accession>A0A8J5SZE9</accession>
<organism evidence="1 2">
    <name type="scientific">Zizania palustris</name>
    <name type="common">Northern wild rice</name>
    <dbReference type="NCBI Taxonomy" id="103762"/>
    <lineage>
        <taxon>Eukaryota</taxon>
        <taxon>Viridiplantae</taxon>
        <taxon>Streptophyta</taxon>
        <taxon>Embryophyta</taxon>
        <taxon>Tracheophyta</taxon>
        <taxon>Spermatophyta</taxon>
        <taxon>Magnoliopsida</taxon>
        <taxon>Liliopsida</taxon>
        <taxon>Poales</taxon>
        <taxon>Poaceae</taxon>
        <taxon>BOP clade</taxon>
        <taxon>Oryzoideae</taxon>
        <taxon>Oryzeae</taxon>
        <taxon>Zizaniinae</taxon>
        <taxon>Zizania</taxon>
    </lineage>
</organism>
<sequence length="157" mass="16742">MMSRPAVCLPAQGNLAASIASITVCMNQSKTLGKKTAAFSRGLQPAPFHRGVRSLPTSWGSPDPVGCGRRLLLASVRCARRKKPAAGTWGPRQKLVPPVDARARTLPADRLPMAEKLMSFFPCVADAPLPWACVADEVAVDLAHVSTNAGSQNQEER</sequence>
<gene>
    <name evidence="1" type="ORF">GUJ93_ZPchr0010g7231</name>
</gene>
<evidence type="ECO:0000313" key="2">
    <source>
        <dbReference type="Proteomes" id="UP000729402"/>
    </source>
</evidence>
<evidence type="ECO:0000313" key="1">
    <source>
        <dbReference type="EMBL" id="KAG8084073.1"/>
    </source>
</evidence>
<reference evidence="1" key="2">
    <citation type="submission" date="2021-02" db="EMBL/GenBank/DDBJ databases">
        <authorList>
            <person name="Kimball J.A."/>
            <person name="Haas M.W."/>
            <person name="Macchietto M."/>
            <person name="Kono T."/>
            <person name="Duquette J."/>
            <person name="Shao M."/>
        </authorList>
    </citation>
    <scope>NUCLEOTIDE SEQUENCE</scope>
    <source>
        <tissue evidence="1">Fresh leaf tissue</tissue>
    </source>
</reference>
<reference evidence="1" key="1">
    <citation type="journal article" date="2021" name="bioRxiv">
        <title>Whole Genome Assembly and Annotation of Northern Wild Rice, Zizania palustris L., Supports a Whole Genome Duplication in the Zizania Genus.</title>
        <authorList>
            <person name="Haas M."/>
            <person name="Kono T."/>
            <person name="Macchietto M."/>
            <person name="Millas R."/>
            <person name="McGilp L."/>
            <person name="Shao M."/>
            <person name="Duquette J."/>
            <person name="Hirsch C.N."/>
            <person name="Kimball J."/>
        </authorList>
    </citation>
    <scope>NUCLEOTIDE SEQUENCE</scope>
    <source>
        <tissue evidence="1">Fresh leaf tissue</tissue>
    </source>
</reference>
<name>A0A8J5SZE9_ZIZPA</name>
<dbReference type="EMBL" id="JAAALK010000082">
    <property type="protein sequence ID" value="KAG8084073.1"/>
    <property type="molecule type" value="Genomic_DNA"/>
</dbReference>
<keyword evidence="2" id="KW-1185">Reference proteome</keyword>
<comment type="caution">
    <text evidence="1">The sequence shown here is derived from an EMBL/GenBank/DDBJ whole genome shotgun (WGS) entry which is preliminary data.</text>
</comment>
<protein>
    <submittedName>
        <fullName evidence="1">Uncharacterized protein</fullName>
    </submittedName>
</protein>